<dbReference type="RefSeq" id="WP_192026130.1">
    <property type="nucleotide sequence ID" value="NZ_JACYTN010000015.1"/>
</dbReference>
<dbReference type="InterPro" id="IPR001227">
    <property type="entry name" value="Ac_transferase_dom_sf"/>
</dbReference>
<evidence type="ECO:0000313" key="6">
    <source>
        <dbReference type="EMBL" id="MBD8499797.1"/>
    </source>
</evidence>
<dbReference type="Gene3D" id="3.40.366.10">
    <property type="entry name" value="Malonyl-Coenzyme A Acyl Carrier Protein, domain 2"/>
    <property type="match status" value="1"/>
</dbReference>
<dbReference type="InterPro" id="IPR016036">
    <property type="entry name" value="Malonyl_transacylase_ACP-bd"/>
</dbReference>
<organism evidence="6 7">
    <name type="scientific">Paenibacillus arenosi</name>
    <dbReference type="NCBI Taxonomy" id="2774142"/>
    <lineage>
        <taxon>Bacteria</taxon>
        <taxon>Bacillati</taxon>
        <taxon>Bacillota</taxon>
        <taxon>Bacilli</taxon>
        <taxon>Bacillales</taxon>
        <taxon>Paenibacillaceae</taxon>
        <taxon>Paenibacillus</taxon>
    </lineage>
</organism>
<dbReference type="GO" id="GO:0004314">
    <property type="term" value="F:[acyl-carrier-protein] S-malonyltransferase activity"/>
    <property type="evidence" value="ECO:0007669"/>
    <property type="project" value="UniProtKB-EC"/>
</dbReference>
<dbReference type="InterPro" id="IPR004410">
    <property type="entry name" value="Malonyl_CoA-ACP_transAc_FabD"/>
</dbReference>
<keyword evidence="3 6" id="KW-0012">Acyltransferase</keyword>
<dbReference type="SUPFAM" id="SSF52151">
    <property type="entry name" value="FabD/lysophospholipase-like"/>
    <property type="match status" value="1"/>
</dbReference>
<dbReference type="Proteomes" id="UP000634529">
    <property type="component" value="Unassembled WGS sequence"/>
</dbReference>
<dbReference type="Pfam" id="PF00698">
    <property type="entry name" value="Acyl_transf_1"/>
    <property type="match status" value="1"/>
</dbReference>
<evidence type="ECO:0000259" key="5">
    <source>
        <dbReference type="SMART" id="SM00827"/>
    </source>
</evidence>
<evidence type="ECO:0000256" key="3">
    <source>
        <dbReference type="ARBA" id="ARBA00023315"/>
    </source>
</evidence>
<dbReference type="InterPro" id="IPR050858">
    <property type="entry name" value="Mal-CoA-ACP_Trans/PKS_FabD"/>
</dbReference>
<protein>
    <recommendedName>
        <fullName evidence="1">[acyl-carrier-protein] S-malonyltransferase</fullName>
        <ecNumber evidence="1">2.3.1.39</ecNumber>
    </recommendedName>
</protein>
<dbReference type="EC" id="2.3.1.39" evidence="1"/>
<dbReference type="PANTHER" id="PTHR42681:SF1">
    <property type="entry name" value="MALONYL-COA-ACYL CARRIER PROTEIN TRANSACYLASE, MITOCHONDRIAL"/>
    <property type="match status" value="1"/>
</dbReference>
<proteinExistence type="predicted"/>
<feature type="domain" description="Malonyl-CoA:ACP transacylase (MAT)" evidence="5">
    <location>
        <begin position="7"/>
        <end position="316"/>
    </location>
</feature>
<accession>A0ABR9B0J9</accession>
<evidence type="ECO:0000256" key="1">
    <source>
        <dbReference type="ARBA" id="ARBA00013258"/>
    </source>
</evidence>
<dbReference type="InterPro" id="IPR014043">
    <property type="entry name" value="Acyl_transferase_dom"/>
</dbReference>
<dbReference type="SMART" id="SM00827">
    <property type="entry name" value="PKS_AT"/>
    <property type="match status" value="1"/>
</dbReference>
<evidence type="ECO:0000256" key="4">
    <source>
        <dbReference type="ARBA" id="ARBA00048462"/>
    </source>
</evidence>
<name>A0ABR9B0J9_9BACL</name>
<comment type="caution">
    <text evidence="6">The sequence shown here is derived from an EMBL/GenBank/DDBJ whole genome shotgun (WGS) entry which is preliminary data.</text>
</comment>
<evidence type="ECO:0000256" key="2">
    <source>
        <dbReference type="ARBA" id="ARBA00022679"/>
    </source>
</evidence>
<keyword evidence="2 6" id="KW-0808">Transferase</keyword>
<evidence type="ECO:0000313" key="7">
    <source>
        <dbReference type="Proteomes" id="UP000634529"/>
    </source>
</evidence>
<dbReference type="InterPro" id="IPR016035">
    <property type="entry name" value="Acyl_Trfase/lysoPLipase"/>
</dbReference>
<dbReference type="Gene3D" id="3.30.70.250">
    <property type="entry name" value="Malonyl-CoA ACP transacylase, ACP-binding"/>
    <property type="match status" value="1"/>
</dbReference>
<dbReference type="NCBIfam" id="TIGR00128">
    <property type="entry name" value="fabD"/>
    <property type="match status" value="1"/>
</dbReference>
<dbReference type="SUPFAM" id="SSF55048">
    <property type="entry name" value="Probable ACP-binding domain of malonyl-CoA ACP transacylase"/>
    <property type="match status" value="1"/>
</dbReference>
<gene>
    <name evidence="6" type="primary">fabD</name>
    <name evidence="6" type="ORF">IFO66_16005</name>
</gene>
<dbReference type="EMBL" id="JACYTN010000015">
    <property type="protein sequence ID" value="MBD8499797.1"/>
    <property type="molecule type" value="Genomic_DNA"/>
</dbReference>
<comment type="catalytic activity">
    <reaction evidence="4">
        <text>holo-[ACP] + malonyl-CoA = malonyl-[ACP] + CoA</text>
        <dbReference type="Rhea" id="RHEA:41792"/>
        <dbReference type="Rhea" id="RHEA-COMP:9623"/>
        <dbReference type="Rhea" id="RHEA-COMP:9685"/>
        <dbReference type="ChEBI" id="CHEBI:57287"/>
        <dbReference type="ChEBI" id="CHEBI:57384"/>
        <dbReference type="ChEBI" id="CHEBI:64479"/>
        <dbReference type="ChEBI" id="CHEBI:78449"/>
        <dbReference type="EC" id="2.3.1.39"/>
    </reaction>
</comment>
<dbReference type="PANTHER" id="PTHR42681">
    <property type="entry name" value="MALONYL-COA-ACYL CARRIER PROTEIN TRANSACYLASE, MITOCHONDRIAL"/>
    <property type="match status" value="1"/>
</dbReference>
<sequence>MNKIAFLFSGQGSQYVRMGKIFFERYESVRRRFSEASEVLGVDISDLCFNSTSEVLTKTENTQPAILTLSVAMFEVAVNEGLRPSYLAGHSLGELSALTAAGVFPFTDAVKLARIRGEAMASCSNDNKGGMIAVTNMEPSTIENVLKELEKKGCDVQIANYNTPTQTILSGSTEGISFVEEHLRIIGATVIPLNVSGPFHSTYMMGAVSPMITALSEMDLGDMNIPVMNCHEGRLYSKDDDIRSVLAAQLTGAVRWTKVLTHLYSNGVTHWVEMGPKDVLKKITLQTLSNVLVYAYDNEIDREAIKKELSLFVRSDKKVPDLVALCLGAAVSTRNTNWDEEAYQKGVVGPCRDIQSLYQLIMKEQRHSNEEEISKALTLLQRILVTKGVPQEECHKRISILLNKSNTDISFHKNERLLIV</sequence>
<reference evidence="6 7" key="1">
    <citation type="submission" date="2020-09" db="EMBL/GenBank/DDBJ databases">
        <title>Paenibacillus sp. CAU 1523 isolated from sand of Haeundae Beach.</title>
        <authorList>
            <person name="Kim W."/>
        </authorList>
    </citation>
    <scope>NUCLEOTIDE SEQUENCE [LARGE SCALE GENOMIC DNA]</scope>
    <source>
        <strain evidence="6 7">CAU 1523</strain>
    </source>
</reference>
<keyword evidence="7" id="KW-1185">Reference proteome</keyword>